<feature type="region of interest" description="Disordered" evidence="1">
    <location>
        <begin position="1"/>
        <end position="50"/>
    </location>
</feature>
<name>A0A6J4VZB5_9BACT</name>
<feature type="compositionally biased region" description="Basic and acidic residues" evidence="1">
    <location>
        <begin position="34"/>
        <end position="50"/>
    </location>
</feature>
<gene>
    <name evidence="2" type="ORF">AVDCRST_MAG18-4720</name>
</gene>
<evidence type="ECO:0000256" key="1">
    <source>
        <dbReference type="SAM" id="MobiDB-lite"/>
    </source>
</evidence>
<accession>A0A6J4VZB5</accession>
<proteinExistence type="predicted"/>
<feature type="non-terminal residue" evidence="2">
    <location>
        <position position="50"/>
    </location>
</feature>
<evidence type="ECO:0000313" key="2">
    <source>
        <dbReference type="EMBL" id="CAA9589705.1"/>
    </source>
</evidence>
<feature type="compositionally biased region" description="Basic and acidic residues" evidence="1">
    <location>
        <begin position="1"/>
        <end position="10"/>
    </location>
</feature>
<dbReference type="EMBL" id="CADCWN010000381">
    <property type="protein sequence ID" value="CAA9589705.1"/>
    <property type="molecule type" value="Genomic_DNA"/>
</dbReference>
<sequence length="50" mass="5467">EATAEHRAAGDRGGACRAPRRVRRRGERGRRRRGADDRGRGDGGAGDRRP</sequence>
<dbReference type="AlphaFoldDB" id="A0A6J4VZB5"/>
<organism evidence="2">
    <name type="scientific">uncultured Thermomicrobiales bacterium</name>
    <dbReference type="NCBI Taxonomy" id="1645740"/>
    <lineage>
        <taxon>Bacteria</taxon>
        <taxon>Pseudomonadati</taxon>
        <taxon>Thermomicrobiota</taxon>
        <taxon>Thermomicrobia</taxon>
        <taxon>Thermomicrobiales</taxon>
        <taxon>environmental samples</taxon>
    </lineage>
</organism>
<protein>
    <submittedName>
        <fullName evidence="2">Uncharacterized protein</fullName>
    </submittedName>
</protein>
<feature type="compositionally biased region" description="Basic residues" evidence="1">
    <location>
        <begin position="18"/>
        <end position="33"/>
    </location>
</feature>
<reference evidence="2" key="1">
    <citation type="submission" date="2020-02" db="EMBL/GenBank/DDBJ databases">
        <authorList>
            <person name="Meier V. D."/>
        </authorList>
    </citation>
    <scope>NUCLEOTIDE SEQUENCE</scope>
    <source>
        <strain evidence="2">AVDCRST_MAG18</strain>
    </source>
</reference>
<feature type="non-terminal residue" evidence="2">
    <location>
        <position position="1"/>
    </location>
</feature>